<evidence type="ECO:0000256" key="2">
    <source>
        <dbReference type="ARBA" id="ARBA00023125"/>
    </source>
</evidence>
<dbReference type="SUPFAM" id="SSF46689">
    <property type="entry name" value="Homeodomain-like"/>
    <property type="match status" value="1"/>
</dbReference>
<keyword evidence="2" id="KW-0238">DNA-binding</keyword>
<evidence type="ECO:0000313" key="5">
    <source>
        <dbReference type="EMBL" id="SEG02053.1"/>
    </source>
</evidence>
<dbReference type="Proteomes" id="UP000236728">
    <property type="component" value="Unassembled WGS sequence"/>
</dbReference>
<dbReference type="GO" id="GO:0003700">
    <property type="term" value="F:DNA-binding transcription factor activity"/>
    <property type="evidence" value="ECO:0007669"/>
    <property type="project" value="InterPro"/>
</dbReference>
<dbReference type="InterPro" id="IPR037923">
    <property type="entry name" value="HTH-like"/>
</dbReference>
<dbReference type="PANTHER" id="PTHR46796">
    <property type="entry name" value="HTH-TYPE TRANSCRIPTIONAL ACTIVATOR RHAS-RELATED"/>
    <property type="match status" value="1"/>
</dbReference>
<protein>
    <submittedName>
        <fullName evidence="5">Transcriptional regulator, AraC family</fullName>
    </submittedName>
</protein>
<gene>
    <name evidence="5" type="ORF">SAMN05421819_1711</name>
</gene>
<dbReference type="SUPFAM" id="SSF51215">
    <property type="entry name" value="Regulatory protein AraC"/>
    <property type="match status" value="1"/>
</dbReference>
<dbReference type="PROSITE" id="PS01124">
    <property type="entry name" value="HTH_ARAC_FAMILY_2"/>
    <property type="match status" value="1"/>
</dbReference>
<name>A0A1H5WRZ9_9BACT</name>
<keyword evidence="6" id="KW-1185">Reference proteome</keyword>
<dbReference type="InterPro" id="IPR009057">
    <property type="entry name" value="Homeodomain-like_sf"/>
</dbReference>
<sequence length="276" mass="31423">MLSFFVVRARLQIPSNQEGALWRYAHAASANRRHTHAELELNLVTHGYGTYFVGARRYRIRRGDLIWLFPAQEHVLFEQSADFSMWVAVFRRKSIRAAATTEASRALLQKDLETGASRRLLGDDMQRLEVLLRELSADGTGPDVLNAGLRYAMLLAWQSFERATGMGTHDLHPAVERAAKLLREDPETASLPRIARRSGLSAARLSRLFKAQTGYALTDFRSRVRLDRFLELYGAGHRLSMLDAALSAGFGSYPQFHRVFTRIMGRSPRDYRRDLE</sequence>
<dbReference type="InterPro" id="IPR014710">
    <property type="entry name" value="RmlC-like_jellyroll"/>
</dbReference>
<accession>A0A1H5WRZ9</accession>
<evidence type="ECO:0000259" key="4">
    <source>
        <dbReference type="PROSITE" id="PS01124"/>
    </source>
</evidence>
<evidence type="ECO:0000256" key="3">
    <source>
        <dbReference type="ARBA" id="ARBA00023163"/>
    </source>
</evidence>
<dbReference type="GO" id="GO:0043565">
    <property type="term" value="F:sequence-specific DNA binding"/>
    <property type="evidence" value="ECO:0007669"/>
    <property type="project" value="InterPro"/>
</dbReference>
<dbReference type="InterPro" id="IPR018060">
    <property type="entry name" value="HTH_AraC"/>
</dbReference>
<evidence type="ECO:0000313" key="6">
    <source>
        <dbReference type="Proteomes" id="UP000236728"/>
    </source>
</evidence>
<dbReference type="AlphaFoldDB" id="A0A1H5WRZ9"/>
<keyword evidence="3" id="KW-0804">Transcription</keyword>
<reference evidence="5 6" key="1">
    <citation type="submission" date="2016-10" db="EMBL/GenBank/DDBJ databases">
        <authorList>
            <person name="de Groot N.N."/>
        </authorList>
    </citation>
    <scope>NUCLEOTIDE SEQUENCE [LARGE SCALE GENOMIC DNA]</scope>
    <source>
        <strain evidence="5 6">DSM 22489</strain>
    </source>
</reference>
<dbReference type="Pfam" id="PF12833">
    <property type="entry name" value="HTH_18"/>
    <property type="match status" value="1"/>
</dbReference>
<dbReference type="Gene3D" id="1.10.10.60">
    <property type="entry name" value="Homeodomain-like"/>
    <property type="match status" value="2"/>
</dbReference>
<dbReference type="EMBL" id="FNVA01000002">
    <property type="protein sequence ID" value="SEG02053.1"/>
    <property type="molecule type" value="Genomic_DNA"/>
</dbReference>
<evidence type="ECO:0000256" key="1">
    <source>
        <dbReference type="ARBA" id="ARBA00023015"/>
    </source>
</evidence>
<dbReference type="Pfam" id="PF02311">
    <property type="entry name" value="AraC_binding"/>
    <property type="match status" value="1"/>
</dbReference>
<dbReference type="SMART" id="SM00342">
    <property type="entry name" value="HTH_ARAC"/>
    <property type="match status" value="1"/>
</dbReference>
<feature type="domain" description="HTH araC/xylS-type" evidence="4">
    <location>
        <begin position="176"/>
        <end position="274"/>
    </location>
</feature>
<dbReference type="Gene3D" id="2.60.120.10">
    <property type="entry name" value="Jelly Rolls"/>
    <property type="match status" value="1"/>
</dbReference>
<keyword evidence="1" id="KW-0805">Transcription regulation</keyword>
<proteinExistence type="predicted"/>
<organism evidence="5 6">
    <name type="scientific">Bryocella elongata</name>
    <dbReference type="NCBI Taxonomy" id="863522"/>
    <lineage>
        <taxon>Bacteria</taxon>
        <taxon>Pseudomonadati</taxon>
        <taxon>Acidobacteriota</taxon>
        <taxon>Terriglobia</taxon>
        <taxon>Terriglobales</taxon>
        <taxon>Acidobacteriaceae</taxon>
        <taxon>Bryocella</taxon>
    </lineage>
</organism>
<dbReference type="InterPro" id="IPR050204">
    <property type="entry name" value="AraC_XylS_family_regulators"/>
</dbReference>
<dbReference type="InterPro" id="IPR003313">
    <property type="entry name" value="AraC-bd"/>
</dbReference>